<name>F8LBZ2_9BACT</name>
<evidence type="ECO:0000313" key="1">
    <source>
        <dbReference type="EMBL" id="CCB91006.1"/>
    </source>
</evidence>
<reference evidence="1" key="1">
    <citation type="submission" date="2011-05" db="EMBL/GenBank/DDBJ databases">
        <title>Unity in variety -- the pan-genome of the Chlamydiae.</title>
        <authorList>
            <person name="Collingro A."/>
            <person name="Tischler P."/>
            <person name="Weinmaier T."/>
            <person name="Penz T."/>
            <person name="Heinz E."/>
            <person name="Brunham R.C."/>
            <person name="Read T.D."/>
            <person name="Bavoil P.M."/>
            <person name="Sachse K."/>
            <person name="Kahane S."/>
            <person name="Friedman M.G."/>
            <person name="Rattei T."/>
            <person name="Myers G.S.A."/>
            <person name="Horn M."/>
        </authorList>
    </citation>
    <scope>NUCLEOTIDE SEQUENCE</scope>
    <source>
        <strain evidence="1">2032/99</strain>
    </source>
</reference>
<gene>
    <name evidence="1" type="ORF">WCH_AZ07520</name>
</gene>
<organism evidence="1">
    <name type="scientific">Waddlia chondrophila 2032/99</name>
    <dbReference type="NCBI Taxonomy" id="765953"/>
    <lineage>
        <taxon>Bacteria</taxon>
        <taxon>Pseudomonadati</taxon>
        <taxon>Chlamydiota</taxon>
        <taxon>Chlamydiia</taxon>
        <taxon>Parachlamydiales</taxon>
        <taxon>Waddliaceae</taxon>
        <taxon>Waddlia</taxon>
    </lineage>
</organism>
<accession>F8LBZ2</accession>
<dbReference type="EMBL" id="FR872644">
    <property type="protein sequence ID" value="CCB91006.1"/>
    <property type="molecule type" value="Genomic_DNA"/>
</dbReference>
<protein>
    <submittedName>
        <fullName evidence="1">Uncharacterized protein</fullName>
    </submittedName>
</protein>
<proteinExistence type="predicted"/>
<dbReference type="AlphaFoldDB" id="F8LBZ2"/>
<sequence length="68" mass="7649">MPVARQAPMIPMLGTGPYPKIKIGSRIRLIRFPSRVSQVMIDVLPCPMKNPFNPPSKHIKGLIAMVRR</sequence>